<keyword evidence="2" id="KW-1185">Reference proteome</keyword>
<name>A0A086PBJ5_SPHHM</name>
<dbReference type="RefSeq" id="WP_156103338.1">
    <property type="nucleotide sequence ID" value="NZ_BCZD01000024.1"/>
</dbReference>
<comment type="caution">
    <text evidence="1">The sequence shown here is derived from an EMBL/GenBank/DDBJ whole genome shotgun (WGS) entry which is preliminary data.</text>
</comment>
<dbReference type="EMBL" id="JFZA02000011">
    <property type="protein sequence ID" value="KFG90763.1"/>
    <property type="molecule type" value="Genomic_DNA"/>
</dbReference>
<sequence>MNAPARINKARDPALIAFVEALARAQVARDIAALRAARGGGLNGDSDADGHLRPVQQ</sequence>
<organism evidence="1 2">
    <name type="scientific">Sphingobium herbicidovorans (strain ATCC 700291 / DSM 11019 / CCUG 56400 / KCTC 2939 / LMG 18315 / NBRC 16415 / MH)</name>
    <name type="common">Sphingomonas herbicidovorans</name>
    <dbReference type="NCBI Taxonomy" id="1219045"/>
    <lineage>
        <taxon>Bacteria</taxon>
        <taxon>Pseudomonadati</taxon>
        <taxon>Pseudomonadota</taxon>
        <taxon>Alphaproteobacteria</taxon>
        <taxon>Sphingomonadales</taxon>
        <taxon>Sphingomonadaceae</taxon>
        <taxon>Sphingobium</taxon>
    </lineage>
</organism>
<protein>
    <submittedName>
        <fullName evidence="1">Uncharacterized protein</fullName>
    </submittedName>
</protein>
<reference evidence="1" key="1">
    <citation type="submission" date="2014-08" db="EMBL/GenBank/DDBJ databases">
        <title>Draft genome sequences of Sphingobium herbicidovorans.</title>
        <authorList>
            <person name="Gan H.M."/>
            <person name="Gan H.Y."/>
            <person name="Savka M.A."/>
        </authorList>
    </citation>
    <scope>NUCLEOTIDE SEQUENCE [LARGE SCALE GENOMIC DNA]</scope>
    <source>
        <strain evidence="1">NBRC 16415</strain>
    </source>
</reference>
<proteinExistence type="predicted"/>
<dbReference type="Proteomes" id="UP000024284">
    <property type="component" value="Unassembled WGS sequence"/>
</dbReference>
<dbReference type="PATRIC" id="fig|1219045.3.peg.1505"/>
<evidence type="ECO:0000313" key="2">
    <source>
        <dbReference type="Proteomes" id="UP000024284"/>
    </source>
</evidence>
<accession>A0A086PBJ5</accession>
<dbReference type="AlphaFoldDB" id="A0A086PBJ5"/>
<evidence type="ECO:0000313" key="1">
    <source>
        <dbReference type="EMBL" id="KFG90763.1"/>
    </source>
</evidence>
<gene>
    <name evidence="1" type="ORF">BV98_001475</name>
</gene>